<dbReference type="Proteomes" id="UP000095751">
    <property type="component" value="Unassembled WGS sequence"/>
</dbReference>
<name>A0A1E7EW46_9STRA</name>
<dbReference type="AlphaFoldDB" id="A0A1E7EW46"/>
<dbReference type="PROSITE" id="PS51257">
    <property type="entry name" value="PROKAR_LIPOPROTEIN"/>
    <property type="match status" value="1"/>
</dbReference>
<keyword evidence="3" id="KW-1185">Reference proteome</keyword>
<dbReference type="InParanoid" id="A0A1E7EW46"/>
<evidence type="ECO:0000256" key="1">
    <source>
        <dbReference type="SAM" id="SignalP"/>
    </source>
</evidence>
<evidence type="ECO:0008006" key="4">
    <source>
        <dbReference type="Google" id="ProtNLM"/>
    </source>
</evidence>
<evidence type="ECO:0000313" key="3">
    <source>
        <dbReference type="Proteomes" id="UP000095751"/>
    </source>
</evidence>
<proteinExistence type="predicted"/>
<reference evidence="2 3" key="1">
    <citation type="submission" date="2016-09" db="EMBL/GenBank/DDBJ databases">
        <title>Extensive genetic diversity and differential bi-allelic expression allows diatom success in the polar Southern Ocean.</title>
        <authorList>
            <consortium name="DOE Joint Genome Institute"/>
            <person name="Mock T."/>
            <person name="Otillar R.P."/>
            <person name="Strauss J."/>
            <person name="Dupont C."/>
            <person name="Frickenhaus S."/>
            <person name="Maumus F."/>
            <person name="Mcmullan M."/>
            <person name="Sanges R."/>
            <person name="Schmutz J."/>
            <person name="Toseland A."/>
            <person name="Valas R."/>
            <person name="Veluchamy A."/>
            <person name="Ward B.J."/>
            <person name="Allen A."/>
            <person name="Barry K."/>
            <person name="Falciatore A."/>
            <person name="Ferrante M."/>
            <person name="Fortunato A.E."/>
            <person name="Gloeckner G."/>
            <person name="Gruber A."/>
            <person name="Hipkin R."/>
            <person name="Janech M."/>
            <person name="Kroth P."/>
            <person name="Leese F."/>
            <person name="Lindquist E."/>
            <person name="Lyon B.R."/>
            <person name="Martin J."/>
            <person name="Mayer C."/>
            <person name="Parker M."/>
            <person name="Quesneville H."/>
            <person name="Raymond J."/>
            <person name="Uhlig C."/>
            <person name="Valentin K.U."/>
            <person name="Worden A.Z."/>
            <person name="Armbrust E.V."/>
            <person name="Bowler C."/>
            <person name="Green B."/>
            <person name="Moulton V."/>
            <person name="Van Oosterhout C."/>
            <person name="Grigoriev I."/>
        </authorList>
    </citation>
    <scope>NUCLEOTIDE SEQUENCE [LARGE SCALE GENOMIC DNA]</scope>
    <source>
        <strain evidence="2 3">CCMP1102</strain>
    </source>
</reference>
<feature type="chain" id="PRO_5009192420" description="RxLR effector protein" evidence="1">
    <location>
        <begin position="22"/>
        <end position="219"/>
    </location>
</feature>
<dbReference type="EMBL" id="KV784373">
    <property type="protein sequence ID" value="OEU10086.1"/>
    <property type="molecule type" value="Genomic_DNA"/>
</dbReference>
<protein>
    <recommendedName>
        <fullName evidence="4">RxLR effector protein</fullName>
    </recommendedName>
</protein>
<organism evidence="2 3">
    <name type="scientific">Fragilariopsis cylindrus CCMP1102</name>
    <dbReference type="NCBI Taxonomy" id="635003"/>
    <lineage>
        <taxon>Eukaryota</taxon>
        <taxon>Sar</taxon>
        <taxon>Stramenopiles</taxon>
        <taxon>Ochrophyta</taxon>
        <taxon>Bacillariophyta</taxon>
        <taxon>Bacillariophyceae</taxon>
        <taxon>Bacillariophycidae</taxon>
        <taxon>Bacillariales</taxon>
        <taxon>Bacillariaceae</taxon>
        <taxon>Fragilariopsis</taxon>
    </lineage>
</organism>
<keyword evidence="1" id="KW-0732">Signal</keyword>
<dbReference type="OrthoDB" id="39596at2759"/>
<gene>
    <name evidence="2" type="ORF">FRACYDRAFT_271200</name>
</gene>
<feature type="signal peptide" evidence="1">
    <location>
        <begin position="1"/>
        <end position="21"/>
    </location>
</feature>
<sequence length="219" mass="24309">MKFSLFLFLSSIASSCSTVEGFVTPPQHHHVVRSSPTLFMNNPTTTIRARSRYSSSSSLNNDFGGGGSDFGSAMPAKPEISVDEQMNQAAYDFIENMENALSEKSTKAPPELAALKEARKNNASKEEIAAKVYDLMIERAMLYDEDPDTGSLSPTGFDDIPNNLDIPEVKKEFKHLYAYGMNLMKKGFIDGEALKETVVERLVKRTGLTPEEFDTWLGY</sequence>
<accession>A0A1E7EW46</accession>
<dbReference type="KEGG" id="fcy:FRACYDRAFT_271200"/>
<evidence type="ECO:0000313" key="2">
    <source>
        <dbReference type="EMBL" id="OEU10086.1"/>
    </source>
</evidence>